<keyword evidence="1" id="KW-0677">Repeat</keyword>
<keyword evidence="4" id="KW-1185">Reference proteome</keyword>
<dbReference type="AlphaFoldDB" id="A0A9P7FU66"/>
<dbReference type="Pfam" id="PF24681">
    <property type="entry name" value="Kelch_KLHDC2_KLHL20_DRC7"/>
    <property type="match status" value="1"/>
</dbReference>
<evidence type="ECO:0000313" key="4">
    <source>
        <dbReference type="Proteomes" id="UP000717328"/>
    </source>
</evidence>
<dbReference type="InterPro" id="IPR015915">
    <property type="entry name" value="Kelch-typ_b-propeller"/>
</dbReference>
<keyword evidence="2" id="KW-0408">Iron</keyword>
<evidence type="ECO:0008006" key="5">
    <source>
        <dbReference type="Google" id="ProtNLM"/>
    </source>
</evidence>
<dbReference type="PANTHER" id="PTHR47435:SF4">
    <property type="entry name" value="KELCH REPEAT PROTEIN (AFU_ORTHOLOGUE AFUA_5G12780)"/>
    <property type="match status" value="1"/>
</dbReference>
<dbReference type="GO" id="GO:0019760">
    <property type="term" value="P:glucosinolate metabolic process"/>
    <property type="evidence" value="ECO:0007669"/>
    <property type="project" value="UniProtKB-ARBA"/>
</dbReference>
<dbReference type="OrthoDB" id="432528at2759"/>
<dbReference type="SUPFAM" id="SSF50965">
    <property type="entry name" value="Galactose oxidase, central domain"/>
    <property type="match status" value="1"/>
</dbReference>
<dbReference type="SUPFAM" id="SSF117281">
    <property type="entry name" value="Kelch motif"/>
    <property type="match status" value="1"/>
</dbReference>
<sequence>MPKLDKVVSLRHPDPSVTAKLKVEHPELQVYGSWAKLSIKKSGGMKARLAFTSFIWKGHLYVGGGLGETKGPCFRDLWRLNLSKLNTWESLPPYPFREDHTGVWMCWNMKVYKDKAYMFTGLQEISVFDLNAQEWTTVHSTYKPTNADIAAGVETGRKWPYIFWNSQRSTQEIVGDKLYVFGGTHGKTVMGCNLFMVLDLKTLEWRRLSGVVQTGLVADYSSPGPRRNPSSWVSRDKKRIYLIFGECDRTAASMNNEPHGAEMGFAYEDFWSWDIAKEEWRLERLVGNVPSPRSEAACTYNEKLDKTFVFGGYNPGLVTVSGLRMFPFTYYGDTFMWCPSGTSPAGQWKQVLTRGFPTYRAQSQFVSDPDTGKIYLFGGYVNTEAVPSRKDYNSRTFGDVWQLRVDLPGGCF</sequence>
<accession>A0A9P7FU66</accession>
<dbReference type="EMBL" id="JABCKI010005774">
    <property type="protein sequence ID" value="KAG5638213.1"/>
    <property type="molecule type" value="Genomic_DNA"/>
</dbReference>
<dbReference type="PANTHER" id="PTHR47435">
    <property type="entry name" value="KELCH REPEAT PROTEIN (AFU_ORTHOLOGUE AFUA_5G12780)"/>
    <property type="match status" value="1"/>
</dbReference>
<evidence type="ECO:0000256" key="2">
    <source>
        <dbReference type="ARBA" id="ARBA00023004"/>
    </source>
</evidence>
<reference evidence="3" key="1">
    <citation type="submission" date="2021-02" db="EMBL/GenBank/DDBJ databases">
        <authorList>
            <person name="Nieuwenhuis M."/>
            <person name="Van De Peppel L.J.J."/>
        </authorList>
    </citation>
    <scope>NUCLEOTIDE SEQUENCE</scope>
    <source>
        <strain evidence="3">D49</strain>
    </source>
</reference>
<dbReference type="Proteomes" id="UP000717328">
    <property type="component" value="Unassembled WGS sequence"/>
</dbReference>
<dbReference type="InterPro" id="IPR011043">
    <property type="entry name" value="Gal_Oxase/kelch_b-propeller"/>
</dbReference>
<proteinExistence type="predicted"/>
<evidence type="ECO:0000256" key="1">
    <source>
        <dbReference type="ARBA" id="ARBA00022737"/>
    </source>
</evidence>
<reference evidence="3" key="2">
    <citation type="submission" date="2021-10" db="EMBL/GenBank/DDBJ databases">
        <title>Phylogenomics reveals ancestral predisposition of the termite-cultivated fungus Termitomyces towards a domesticated lifestyle.</title>
        <authorList>
            <person name="Auxier B."/>
            <person name="Grum-Grzhimaylo A."/>
            <person name="Cardenas M.E."/>
            <person name="Lodge J.D."/>
            <person name="Laessoe T."/>
            <person name="Pedersen O."/>
            <person name="Smith M.E."/>
            <person name="Kuyper T.W."/>
            <person name="Franco-Molano E.A."/>
            <person name="Baroni T.J."/>
            <person name="Aanen D.K."/>
        </authorList>
    </citation>
    <scope>NUCLEOTIDE SEQUENCE</scope>
    <source>
        <strain evidence="3">D49</strain>
    </source>
</reference>
<dbReference type="Gene3D" id="2.120.10.80">
    <property type="entry name" value="Kelch-type beta propeller"/>
    <property type="match status" value="2"/>
</dbReference>
<gene>
    <name evidence="3" type="ORF">H0H81_001214</name>
</gene>
<evidence type="ECO:0000313" key="3">
    <source>
        <dbReference type="EMBL" id="KAG5638213.1"/>
    </source>
</evidence>
<comment type="caution">
    <text evidence="3">The sequence shown here is derived from an EMBL/GenBank/DDBJ whole genome shotgun (WGS) entry which is preliminary data.</text>
</comment>
<organism evidence="3 4">
    <name type="scientific">Sphagnurus paluster</name>
    <dbReference type="NCBI Taxonomy" id="117069"/>
    <lineage>
        <taxon>Eukaryota</taxon>
        <taxon>Fungi</taxon>
        <taxon>Dikarya</taxon>
        <taxon>Basidiomycota</taxon>
        <taxon>Agaricomycotina</taxon>
        <taxon>Agaricomycetes</taxon>
        <taxon>Agaricomycetidae</taxon>
        <taxon>Agaricales</taxon>
        <taxon>Tricholomatineae</taxon>
        <taxon>Lyophyllaceae</taxon>
        <taxon>Sphagnurus</taxon>
    </lineage>
</organism>
<name>A0A9P7FU66_9AGAR</name>
<protein>
    <recommendedName>
        <fullName evidence="5">Kelch repeat-containing protein</fullName>
    </recommendedName>
</protein>